<reference evidence="2" key="1">
    <citation type="submission" date="2020-07" db="EMBL/GenBank/DDBJ databases">
        <title>Huge and variable diversity of episymbiotic CPR bacteria and DPANN archaea in groundwater ecosystems.</title>
        <authorList>
            <person name="He C.Y."/>
            <person name="Keren R."/>
            <person name="Whittaker M."/>
            <person name="Farag I.F."/>
            <person name="Doudna J."/>
            <person name="Cate J.H.D."/>
            <person name="Banfield J.F."/>
        </authorList>
    </citation>
    <scope>NUCLEOTIDE SEQUENCE</scope>
    <source>
        <strain evidence="2">NC_groundwater_928_Pr1_S-0.2um_72_17</strain>
    </source>
</reference>
<gene>
    <name evidence="2" type="primary">tsaB</name>
    <name evidence="2" type="ORF">HY076_02115</name>
</gene>
<dbReference type="AlphaFoldDB" id="A0A9D6L3E4"/>
<evidence type="ECO:0000313" key="2">
    <source>
        <dbReference type="EMBL" id="MBI3539052.1"/>
    </source>
</evidence>
<name>A0A9D6L3E4_UNCEI</name>
<dbReference type="Gene3D" id="3.30.420.40">
    <property type="match status" value="1"/>
</dbReference>
<dbReference type="InterPro" id="IPR000905">
    <property type="entry name" value="Gcp-like_dom"/>
</dbReference>
<feature type="domain" description="Gcp-like" evidence="1">
    <location>
        <begin position="48"/>
        <end position="166"/>
    </location>
</feature>
<dbReference type="EMBL" id="JACQAY010000061">
    <property type="protein sequence ID" value="MBI3539052.1"/>
    <property type="molecule type" value="Genomic_DNA"/>
</dbReference>
<dbReference type="Proteomes" id="UP000807850">
    <property type="component" value="Unassembled WGS sequence"/>
</dbReference>
<dbReference type="GO" id="GO:0002949">
    <property type="term" value="P:tRNA threonylcarbamoyladenosine modification"/>
    <property type="evidence" value="ECO:0007669"/>
    <property type="project" value="InterPro"/>
</dbReference>
<dbReference type="InterPro" id="IPR043129">
    <property type="entry name" value="ATPase_NBD"/>
</dbReference>
<protein>
    <submittedName>
        <fullName evidence="2">tRNA (Adenosine(37)-N6)-threonylcarbamoyltransferase complex dimerization subunit type 1 TsaB</fullName>
    </submittedName>
</protein>
<dbReference type="PANTHER" id="PTHR11735:SF11">
    <property type="entry name" value="TRNA THREONYLCARBAMOYLADENOSINE BIOSYNTHESIS PROTEIN TSAB"/>
    <property type="match status" value="1"/>
</dbReference>
<dbReference type="GO" id="GO:0005829">
    <property type="term" value="C:cytosol"/>
    <property type="evidence" value="ECO:0007669"/>
    <property type="project" value="TreeGrafter"/>
</dbReference>
<evidence type="ECO:0000313" key="3">
    <source>
        <dbReference type="Proteomes" id="UP000807850"/>
    </source>
</evidence>
<feature type="non-terminal residue" evidence="2">
    <location>
        <position position="187"/>
    </location>
</feature>
<organism evidence="2 3">
    <name type="scientific">Eiseniibacteriota bacterium</name>
    <dbReference type="NCBI Taxonomy" id="2212470"/>
    <lineage>
        <taxon>Bacteria</taxon>
        <taxon>Candidatus Eiseniibacteriota</taxon>
    </lineage>
</organism>
<dbReference type="SUPFAM" id="SSF53067">
    <property type="entry name" value="Actin-like ATPase domain"/>
    <property type="match status" value="1"/>
</dbReference>
<accession>A0A9D6L3E4</accession>
<evidence type="ECO:0000259" key="1">
    <source>
        <dbReference type="Pfam" id="PF00814"/>
    </source>
</evidence>
<dbReference type="PANTHER" id="PTHR11735">
    <property type="entry name" value="TRNA N6-ADENOSINE THREONYLCARBAMOYLTRANSFERASE"/>
    <property type="match status" value="1"/>
</dbReference>
<proteinExistence type="predicted"/>
<dbReference type="InterPro" id="IPR022496">
    <property type="entry name" value="T6A_TsaB"/>
</dbReference>
<dbReference type="Pfam" id="PF00814">
    <property type="entry name" value="TsaD"/>
    <property type="match status" value="1"/>
</dbReference>
<dbReference type="NCBIfam" id="TIGR03725">
    <property type="entry name" value="T6A_YeaZ"/>
    <property type="match status" value="1"/>
</dbReference>
<sequence>MSDRDGGARARPGAATGVGLAIEAATEHVEVLVRDAAGGTLALEVEDVGHGHTRRLTPIVARALARANVAARDLEWVAADLGPGSFTGVRVGLATARGLAMAADARVLGASSLAALALASAARRSLVVPLVPAGRRDVYAGFFRADSRGTITLLAAPCVGPAAEVLERVDEARAILGGAPVRFIGPG</sequence>
<comment type="caution">
    <text evidence="2">The sequence shown here is derived from an EMBL/GenBank/DDBJ whole genome shotgun (WGS) entry which is preliminary data.</text>
</comment>